<dbReference type="GO" id="GO:0022857">
    <property type="term" value="F:transmembrane transporter activity"/>
    <property type="evidence" value="ECO:0007669"/>
    <property type="project" value="InterPro"/>
</dbReference>
<dbReference type="SUPFAM" id="SSF103473">
    <property type="entry name" value="MFS general substrate transporter"/>
    <property type="match status" value="1"/>
</dbReference>
<protein>
    <submittedName>
        <fullName evidence="6">MFS domain-containing protein</fullName>
    </submittedName>
</protein>
<feature type="transmembrane region" description="Helical" evidence="2">
    <location>
        <begin position="255"/>
        <end position="275"/>
    </location>
</feature>
<dbReference type="Gene3D" id="1.20.1250.20">
    <property type="entry name" value="MFS general substrate transporter like domains"/>
    <property type="match status" value="2"/>
</dbReference>
<evidence type="ECO:0000313" key="6">
    <source>
        <dbReference type="WBParaSite" id="GPUH_0001342101-mRNA-1"/>
    </source>
</evidence>
<sequence length="504" mass="53456">MRIHPKAGTSPASSSSASLGSSVFYISRECHYPPAVVVSVPRTDTVHPENKTNVCVLQSTTLPALGNDSNGTVPLISISDADNNHSRLAATSAEKQPPVEVGTAKKSEAKCGLYGSTRYVILLVAVLTMTAARANEMTFNLTVICMTSNSTIDGVEPVEMTPGEISTIFAGGGIGAIAFVLPIAYALHRLGARSVFGMLLLLSAVGTALMPYAARLALLWMVSIRIVQGITLAAVMPMMGCVSASWAPIAEIGNFVTMLSSCGQLSQIFTMPLAAHLCVTSGWPSAFYTHALISATLALAFLGFYRNSPSKHPCISSSELLLITEGATIFCSKTEASQGDFGAILVDRKQSFGVGCLDRVSWQCIRFMPTYLNKALNVPIERTGLSAIVPPTVQLLVKMIAGVASDKMTISEKRKLQFFNTLAMVGCAVFLLPLGFLSSEHAGMALVCFTGGISCVGLVTCGSLKSAALIARTFTEFVMAIIQVLLVFMRFLQLCNAKTHIDEG</sequence>
<feature type="transmembrane region" description="Helical" evidence="2">
    <location>
        <begin position="287"/>
        <end position="305"/>
    </location>
</feature>
<evidence type="ECO:0000256" key="1">
    <source>
        <dbReference type="ARBA" id="ARBA00004141"/>
    </source>
</evidence>
<dbReference type="Proteomes" id="UP000271098">
    <property type="component" value="Unassembled WGS sequence"/>
</dbReference>
<dbReference type="PANTHER" id="PTHR45757:SF33">
    <property type="entry name" value="MAJOR FACILITATOR SUPERFAMILY (MFS) PROFILE DOMAIN-CONTAINING PROTEIN"/>
    <property type="match status" value="1"/>
</dbReference>
<dbReference type="AlphaFoldDB" id="A0A183DXG5"/>
<proteinExistence type="predicted"/>
<dbReference type="Pfam" id="PF07690">
    <property type="entry name" value="MFS_1"/>
    <property type="match status" value="1"/>
</dbReference>
<feature type="transmembrane region" description="Helical" evidence="2">
    <location>
        <begin position="226"/>
        <end position="248"/>
    </location>
</feature>
<keyword evidence="2" id="KW-1133">Transmembrane helix</keyword>
<dbReference type="EMBL" id="UYRT01080194">
    <property type="protein sequence ID" value="VDN22248.1"/>
    <property type="molecule type" value="Genomic_DNA"/>
</dbReference>
<feature type="transmembrane region" description="Helical" evidence="2">
    <location>
        <begin position="442"/>
        <end position="461"/>
    </location>
</feature>
<evidence type="ECO:0000259" key="3">
    <source>
        <dbReference type="PROSITE" id="PS50850"/>
    </source>
</evidence>
<dbReference type="PROSITE" id="PS50850">
    <property type="entry name" value="MFS"/>
    <property type="match status" value="1"/>
</dbReference>
<dbReference type="GO" id="GO:0016020">
    <property type="term" value="C:membrane"/>
    <property type="evidence" value="ECO:0007669"/>
    <property type="project" value="UniProtKB-SubCell"/>
</dbReference>
<reference evidence="4 5" key="2">
    <citation type="submission" date="2018-11" db="EMBL/GenBank/DDBJ databases">
        <authorList>
            <consortium name="Pathogen Informatics"/>
        </authorList>
    </citation>
    <scope>NUCLEOTIDE SEQUENCE [LARGE SCALE GENOMIC DNA]</scope>
</reference>
<dbReference type="WBParaSite" id="GPUH_0001342101-mRNA-1">
    <property type="protein sequence ID" value="GPUH_0001342101-mRNA-1"/>
    <property type="gene ID" value="GPUH_0001342101"/>
</dbReference>
<organism evidence="6">
    <name type="scientific">Gongylonema pulchrum</name>
    <dbReference type="NCBI Taxonomy" id="637853"/>
    <lineage>
        <taxon>Eukaryota</taxon>
        <taxon>Metazoa</taxon>
        <taxon>Ecdysozoa</taxon>
        <taxon>Nematoda</taxon>
        <taxon>Chromadorea</taxon>
        <taxon>Rhabditida</taxon>
        <taxon>Spirurina</taxon>
        <taxon>Spiruromorpha</taxon>
        <taxon>Spiruroidea</taxon>
        <taxon>Gongylonematidae</taxon>
        <taxon>Gongylonema</taxon>
    </lineage>
</organism>
<keyword evidence="2" id="KW-0812">Transmembrane</keyword>
<feature type="transmembrane region" description="Helical" evidence="2">
    <location>
        <begin position="473"/>
        <end position="492"/>
    </location>
</feature>
<evidence type="ECO:0000256" key="2">
    <source>
        <dbReference type="SAM" id="Phobius"/>
    </source>
</evidence>
<feature type="transmembrane region" description="Helical" evidence="2">
    <location>
        <begin position="418"/>
        <end position="436"/>
    </location>
</feature>
<reference evidence="6" key="1">
    <citation type="submission" date="2016-06" db="UniProtKB">
        <authorList>
            <consortium name="WormBaseParasite"/>
        </authorList>
    </citation>
    <scope>IDENTIFICATION</scope>
</reference>
<feature type="domain" description="Major facilitator superfamily (MFS) profile" evidence="3">
    <location>
        <begin position="126"/>
        <end position="504"/>
    </location>
</feature>
<evidence type="ECO:0000313" key="5">
    <source>
        <dbReference type="Proteomes" id="UP000271098"/>
    </source>
</evidence>
<dbReference type="PANTHER" id="PTHR45757">
    <property type="entry name" value="PROTEIN CBG23364-RELATED"/>
    <property type="match status" value="1"/>
</dbReference>
<gene>
    <name evidence="4" type="ORF">GPUH_LOCUS13406</name>
</gene>
<dbReference type="InterPro" id="IPR011701">
    <property type="entry name" value="MFS"/>
</dbReference>
<feature type="transmembrane region" description="Helical" evidence="2">
    <location>
        <begin position="165"/>
        <end position="187"/>
    </location>
</feature>
<dbReference type="InterPro" id="IPR020846">
    <property type="entry name" value="MFS_dom"/>
</dbReference>
<keyword evidence="5" id="KW-1185">Reference proteome</keyword>
<accession>A0A183DXG5</accession>
<comment type="subcellular location">
    <subcellularLocation>
        <location evidence="1">Membrane</location>
        <topology evidence="1">Multi-pass membrane protein</topology>
    </subcellularLocation>
</comment>
<keyword evidence="2" id="KW-0472">Membrane</keyword>
<name>A0A183DXG5_9BILA</name>
<dbReference type="OrthoDB" id="2985014at2759"/>
<dbReference type="InterPro" id="IPR036259">
    <property type="entry name" value="MFS_trans_sf"/>
</dbReference>
<feature type="transmembrane region" description="Helical" evidence="2">
    <location>
        <begin position="113"/>
        <end position="132"/>
    </location>
</feature>
<feature type="transmembrane region" description="Helical" evidence="2">
    <location>
        <begin position="194"/>
        <end position="214"/>
    </location>
</feature>
<evidence type="ECO:0000313" key="4">
    <source>
        <dbReference type="EMBL" id="VDN22248.1"/>
    </source>
</evidence>